<protein>
    <submittedName>
        <fullName evidence="2">TORC_N domain-containing protein</fullName>
    </submittedName>
</protein>
<evidence type="ECO:0000313" key="2">
    <source>
        <dbReference type="WBParaSite" id="GPLIN_000528400"/>
    </source>
</evidence>
<dbReference type="AlphaFoldDB" id="A0A183BXE5"/>
<evidence type="ECO:0000313" key="1">
    <source>
        <dbReference type="Proteomes" id="UP000050741"/>
    </source>
</evidence>
<dbReference type="WBParaSite" id="GPLIN_000528400">
    <property type="protein sequence ID" value="GPLIN_000528400"/>
    <property type="gene ID" value="GPLIN_000528400"/>
</dbReference>
<accession>A0A183BXE5</accession>
<sequence length="142" mass="16071">MASHMQIHHRQQQPMGGVHGQPFELSAVMARYGGAMPKLPTEKAAGMMASTSQQILPPEHQMGYYEGPPAGMFPSGHTEMMQQQQMVFVGQQQQQPYQQQQPHAGQHPYMPFRGRGYSPMQYRTPDYPQQMAMQSQSNGFIF</sequence>
<reference evidence="1" key="1">
    <citation type="submission" date="2014-05" db="EMBL/GenBank/DDBJ databases">
        <title>The genome and life-stage specific transcriptomes of Globodera pallida elucidate key aspects of plant parasitism by a cyst nematode.</title>
        <authorList>
            <person name="Cotton J.A."/>
            <person name="Lilley C.J."/>
            <person name="Jones L.M."/>
            <person name="Kikuchi T."/>
            <person name="Reid A.J."/>
            <person name="Thorpe P."/>
            <person name="Tsai I.J."/>
            <person name="Beasley H."/>
            <person name="Blok V."/>
            <person name="Cock P.J.A."/>
            <person name="Van den Akker S.E."/>
            <person name="Holroyd N."/>
            <person name="Hunt M."/>
            <person name="Mantelin S."/>
            <person name="Naghra H."/>
            <person name="Pain A."/>
            <person name="Palomares-Rius J.E."/>
            <person name="Zarowiecki M."/>
            <person name="Berriman M."/>
            <person name="Jones J.T."/>
            <person name="Urwin P.E."/>
        </authorList>
    </citation>
    <scope>NUCLEOTIDE SEQUENCE [LARGE SCALE GENOMIC DNA]</scope>
    <source>
        <strain evidence="1">Lindley</strain>
    </source>
</reference>
<reference evidence="2" key="2">
    <citation type="submission" date="2016-06" db="UniProtKB">
        <authorList>
            <consortium name="WormBaseParasite"/>
        </authorList>
    </citation>
    <scope>IDENTIFICATION</scope>
</reference>
<name>A0A183BXE5_GLOPA</name>
<dbReference type="Proteomes" id="UP000050741">
    <property type="component" value="Unassembled WGS sequence"/>
</dbReference>
<organism evidence="1 2">
    <name type="scientific">Globodera pallida</name>
    <name type="common">Potato cyst nematode worm</name>
    <name type="synonym">Heterodera pallida</name>
    <dbReference type="NCBI Taxonomy" id="36090"/>
    <lineage>
        <taxon>Eukaryota</taxon>
        <taxon>Metazoa</taxon>
        <taxon>Ecdysozoa</taxon>
        <taxon>Nematoda</taxon>
        <taxon>Chromadorea</taxon>
        <taxon>Rhabditida</taxon>
        <taxon>Tylenchina</taxon>
        <taxon>Tylenchomorpha</taxon>
        <taxon>Tylenchoidea</taxon>
        <taxon>Heteroderidae</taxon>
        <taxon>Heteroderinae</taxon>
        <taxon>Globodera</taxon>
    </lineage>
</organism>
<keyword evidence="1" id="KW-1185">Reference proteome</keyword>
<proteinExistence type="predicted"/>